<reference evidence="2 3" key="1">
    <citation type="submission" date="2021-03" db="EMBL/GenBank/DDBJ databases">
        <title>Enterococcal diversity collection.</title>
        <authorList>
            <person name="Gilmore M.S."/>
            <person name="Schwartzman J."/>
            <person name="Van Tyne D."/>
            <person name="Martin M."/>
            <person name="Earl A.M."/>
            <person name="Manson A.L."/>
            <person name="Straub T."/>
            <person name="Salamzade R."/>
            <person name="Saavedra J."/>
            <person name="Lebreton F."/>
            <person name="Prichula J."/>
            <person name="Schaufler K."/>
            <person name="Gaca A."/>
            <person name="Sgardioli B."/>
            <person name="Wagenaar J."/>
            <person name="Strong T."/>
        </authorList>
    </citation>
    <scope>NUCLEOTIDE SEQUENCE [LARGE SCALE GENOMIC DNA]</scope>
    <source>
        <strain evidence="2 3">MJM16</strain>
    </source>
</reference>
<evidence type="ECO:0000313" key="3">
    <source>
        <dbReference type="Proteomes" id="UP000664495"/>
    </source>
</evidence>
<sequence>MTKTKLEQFLHAKKNKSVELSQQRSKNKVTGKQTMAHGQKKRGRPLSK</sequence>
<feature type="compositionally biased region" description="Polar residues" evidence="1">
    <location>
        <begin position="18"/>
        <end position="33"/>
    </location>
</feature>
<organism evidence="2 3">
    <name type="scientific">Candidatus Enterococcus murrayae</name>
    <dbReference type="NCBI Taxonomy" id="2815321"/>
    <lineage>
        <taxon>Bacteria</taxon>
        <taxon>Bacillati</taxon>
        <taxon>Bacillota</taxon>
        <taxon>Bacilli</taxon>
        <taxon>Lactobacillales</taxon>
        <taxon>Enterococcaceae</taxon>
        <taxon>Enterococcus</taxon>
    </lineage>
</organism>
<dbReference type="Proteomes" id="UP000664495">
    <property type="component" value="Unassembled WGS sequence"/>
</dbReference>
<feature type="compositionally biased region" description="Basic residues" evidence="1">
    <location>
        <begin position="38"/>
        <end position="48"/>
    </location>
</feature>
<accession>A0ABS3HI92</accession>
<name>A0ABS3HI92_9ENTE</name>
<feature type="compositionally biased region" description="Basic and acidic residues" evidence="1">
    <location>
        <begin position="1"/>
        <end position="10"/>
    </location>
</feature>
<evidence type="ECO:0000256" key="1">
    <source>
        <dbReference type="SAM" id="MobiDB-lite"/>
    </source>
</evidence>
<gene>
    <name evidence="2" type="ORF">JZO85_12950</name>
</gene>
<proteinExistence type="predicted"/>
<feature type="region of interest" description="Disordered" evidence="1">
    <location>
        <begin position="1"/>
        <end position="48"/>
    </location>
</feature>
<protein>
    <submittedName>
        <fullName evidence="2">Uncharacterized protein</fullName>
    </submittedName>
</protein>
<evidence type="ECO:0000313" key="2">
    <source>
        <dbReference type="EMBL" id="MBO0453186.1"/>
    </source>
</evidence>
<dbReference type="RefSeq" id="WP_207108955.1">
    <property type="nucleotide sequence ID" value="NZ_JAFLVR010000030.1"/>
</dbReference>
<keyword evidence="3" id="KW-1185">Reference proteome</keyword>
<comment type="caution">
    <text evidence="2">The sequence shown here is derived from an EMBL/GenBank/DDBJ whole genome shotgun (WGS) entry which is preliminary data.</text>
</comment>
<dbReference type="EMBL" id="JAFLVR010000030">
    <property type="protein sequence ID" value="MBO0453186.1"/>
    <property type="molecule type" value="Genomic_DNA"/>
</dbReference>